<dbReference type="eggNOG" id="COG0494">
    <property type="taxonomic scope" value="Bacteria"/>
</dbReference>
<dbReference type="SUPFAM" id="SSF55811">
    <property type="entry name" value="Nudix"/>
    <property type="match status" value="1"/>
</dbReference>
<feature type="region of interest" description="Disordered" evidence="7">
    <location>
        <begin position="1"/>
        <end position="21"/>
    </location>
</feature>
<evidence type="ECO:0000256" key="3">
    <source>
        <dbReference type="ARBA" id="ARBA00022723"/>
    </source>
</evidence>
<dbReference type="GO" id="GO:0016818">
    <property type="term" value="F:hydrolase activity, acting on acid anhydrides, in phosphorus-containing anhydrides"/>
    <property type="evidence" value="ECO:0007669"/>
    <property type="project" value="InterPro"/>
</dbReference>
<keyword evidence="3" id="KW-0479">Metal-binding</keyword>
<dbReference type="HOGENOM" id="CLU_059078_2_0_11"/>
<evidence type="ECO:0000313" key="10">
    <source>
        <dbReference type="Proteomes" id="UP000023703"/>
    </source>
</evidence>
<keyword evidence="10" id="KW-1185">Reference proteome</keyword>
<sequence length="321" mass="35602">MVEDMVDGSVNSRHRAGDNGAVAADSAVAPARHASTLMLLRDTLSGPEVYVQERASTMRFCAEMTVFPGGGVDARDLPGDADGDGHDSPAIGWQGPSTQWWSERLGTTPDLARALVCAAVRETFEETGTLLAGYAGESAENGSGPVRDTTPYLPFRQELEHHRLAFSDFLSMHDLVLRGDLLRPWANWVTPESQPIRYDTAFFVAAMPEGQEAYGDTREATSTGWFRPATLLDGWRNRKINLMPPTWAQLKMLDTFRSVSEVLDFAETLRVDPVRSEPVDEPYMAEYYLLETRMYGYPERVFAPGMKFAVDPEDLPPSPFS</sequence>
<dbReference type="PANTHER" id="PTHR12318:SF0">
    <property type="entry name" value="ACYL-COENZYME A DIPHOSPHATASE NUDT19"/>
    <property type="match status" value="1"/>
</dbReference>
<dbReference type="InterPro" id="IPR039121">
    <property type="entry name" value="NUDT19"/>
</dbReference>
<comment type="cofactor">
    <cofactor evidence="1">
        <name>Mn(2+)</name>
        <dbReference type="ChEBI" id="CHEBI:29035"/>
    </cofactor>
</comment>
<name>X5DRC0_9CORY</name>
<reference evidence="9 10" key="1">
    <citation type="journal article" date="2015" name="Int. J. Syst. Evol. Microbiol.">
        <title>Revisiting Corynebacterium glyciniphilum (ex Kubota et al., 1972) sp. nov., nom. rev., isolated from putrefied banana.</title>
        <authorList>
            <person name="Al-Dilaimi A."/>
            <person name="Bednarz H."/>
            <person name="Lomker A."/>
            <person name="Niehaus K."/>
            <person name="Kalinowski J."/>
            <person name="Ruckert C."/>
        </authorList>
    </citation>
    <scope>NUCLEOTIDE SEQUENCE [LARGE SCALE GENOMIC DNA]</scope>
    <source>
        <strain evidence="9">AJ 3170</strain>
    </source>
</reference>
<evidence type="ECO:0000259" key="8">
    <source>
        <dbReference type="PROSITE" id="PS51462"/>
    </source>
</evidence>
<organism evidence="9 10">
    <name type="scientific">Corynebacterium glyciniphilum AJ 3170</name>
    <dbReference type="NCBI Taxonomy" id="1404245"/>
    <lineage>
        <taxon>Bacteria</taxon>
        <taxon>Bacillati</taxon>
        <taxon>Actinomycetota</taxon>
        <taxon>Actinomycetes</taxon>
        <taxon>Mycobacteriales</taxon>
        <taxon>Corynebacteriaceae</taxon>
        <taxon>Corynebacterium</taxon>
    </lineage>
</organism>
<evidence type="ECO:0000256" key="2">
    <source>
        <dbReference type="ARBA" id="ARBA00001946"/>
    </source>
</evidence>
<keyword evidence="4" id="KW-0378">Hydrolase</keyword>
<dbReference type="GO" id="GO:0046872">
    <property type="term" value="F:metal ion binding"/>
    <property type="evidence" value="ECO:0007669"/>
    <property type="project" value="UniProtKB-KW"/>
</dbReference>
<dbReference type="CDD" id="cd18870">
    <property type="entry name" value="NUDIX_AcylCoAdiphos_Nudt19"/>
    <property type="match status" value="1"/>
</dbReference>
<dbReference type="InterPro" id="IPR015797">
    <property type="entry name" value="NUDIX_hydrolase-like_dom_sf"/>
</dbReference>
<dbReference type="PANTHER" id="PTHR12318">
    <property type="entry name" value="TESTOSTERONE-REGULATED PROTEIN RP2"/>
    <property type="match status" value="1"/>
</dbReference>
<keyword evidence="6" id="KW-0464">Manganese</keyword>
<evidence type="ECO:0000256" key="7">
    <source>
        <dbReference type="SAM" id="MobiDB-lite"/>
    </source>
</evidence>
<dbReference type="EMBL" id="CP006842">
    <property type="protein sequence ID" value="AHW63799.1"/>
    <property type="molecule type" value="Genomic_DNA"/>
</dbReference>
<dbReference type="InterPro" id="IPR000086">
    <property type="entry name" value="NUDIX_hydrolase_dom"/>
</dbReference>
<dbReference type="KEGG" id="cgy:CGLY_06770"/>
<dbReference type="Proteomes" id="UP000023703">
    <property type="component" value="Chromosome"/>
</dbReference>
<feature type="domain" description="Nudix hydrolase" evidence="8">
    <location>
        <begin position="31"/>
        <end position="213"/>
    </location>
</feature>
<evidence type="ECO:0000256" key="5">
    <source>
        <dbReference type="ARBA" id="ARBA00022842"/>
    </source>
</evidence>
<keyword evidence="5" id="KW-0460">Magnesium</keyword>
<dbReference type="Gene3D" id="3.90.79.10">
    <property type="entry name" value="Nucleoside Triphosphate Pyrophosphohydrolase"/>
    <property type="match status" value="1"/>
</dbReference>
<evidence type="ECO:0000256" key="6">
    <source>
        <dbReference type="ARBA" id="ARBA00023211"/>
    </source>
</evidence>
<dbReference type="PROSITE" id="PS51462">
    <property type="entry name" value="NUDIX"/>
    <property type="match status" value="1"/>
</dbReference>
<dbReference type="AlphaFoldDB" id="X5DRC0"/>
<evidence type="ECO:0000313" key="9">
    <source>
        <dbReference type="EMBL" id="AHW63799.1"/>
    </source>
</evidence>
<dbReference type="STRING" id="1404245.CGLY_06770"/>
<protein>
    <submittedName>
        <fullName evidence="9">NUDIX domain-containing protein</fullName>
    </submittedName>
</protein>
<comment type="cofactor">
    <cofactor evidence="2">
        <name>Mg(2+)</name>
        <dbReference type="ChEBI" id="CHEBI:18420"/>
    </cofactor>
</comment>
<accession>X5DRC0</accession>
<gene>
    <name evidence="9" type="ORF">CGLY_06770</name>
</gene>
<evidence type="ECO:0000256" key="4">
    <source>
        <dbReference type="ARBA" id="ARBA00022801"/>
    </source>
</evidence>
<proteinExistence type="predicted"/>
<evidence type="ECO:0000256" key="1">
    <source>
        <dbReference type="ARBA" id="ARBA00001936"/>
    </source>
</evidence>